<feature type="domain" description="Mur ligase C-terminal" evidence="10">
    <location>
        <begin position="327"/>
        <end position="458"/>
    </location>
</feature>
<feature type="domain" description="Mur ligase N-terminal catalytic" evidence="9">
    <location>
        <begin position="22"/>
        <end position="97"/>
    </location>
</feature>
<dbReference type="RefSeq" id="WP_036852957.1">
    <property type="nucleotide sequence ID" value="NZ_JQJD01000061.1"/>
</dbReference>
<evidence type="ECO:0000259" key="10">
    <source>
        <dbReference type="Pfam" id="PF02875"/>
    </source>
</evidence>
<feature type="binding site" evidence="7">
    <location>
        <begin position="403"/>
        <end position="406"/>
    </location>
    <ligand>
        <name>meso-2,6-diaminopimelate</name>
        <dbReference type="ChEBI" id="CHEBI:57791"/>
    </ligand>
</feature>
<evidence type="ECO:0000256" key="1">
    <source>
        <dbReference type="ARBA" id="ARBA00005898"/>
    </source>
</evidence>
<dbReference type="AlphaFoldDB" id="A0A0A2EHD4"/>
<dbReference type="InterPro" id="IPR005761">
    <property type="entry name" value="UDP-N-AcMur-Glu-dNH2Pim_ligase"/>
</dbReference>
<feature type="modified residue" description="N6-carboxylysine" evidence="7">
    <location>
        <position position="220"/>
    </location>
</feature>
<dbReference type="PANTHER" id="PTHR23135:SF4">
    <property type="entry name" value="UDP-N-ACETYLMURAMOYL-L-ALANYL-D-GLUTAMATE--2,6-DIAMINOPIMELATE LIGASE MURE HOMOLOG, CHLOROPLASTIC"/>
    <property type="match status" value="1"/>
</dbReference>
<dbReference type="HAMAP" id="MF_00208">
    <property type="entry name" value="MurE"/>
    <property type="match status" value="1"/>
</dbReference>
<feature type="binding site" evidence="7">
    <location>
        <position position="460"/>
    </location>
    <ligand>
        <name>meso-2,6-diaminopimelate</name>
        <dbReference type="ChEBI" id="CHEBI:57791"/>
    </ligand>
</feature>
<dbReference type="InterPro" id="IPR035911">
    <property type="entry name" value="MurE/MurF_N"/>
</dbReference>
<gene>
    <name evidence="7" type="primary">murE</name>
    <name evidence="12" type="ORF">HQ35_10285</name>
</gene>
<keyword evidence="7 12" id="KW-0436">Ligase</keyword>
<evidence type="ECO:0000256" key="6">
    <source>
        <dbReference type="ARBA" id="ARBA00023316"/>
    </source>
</evidence>
<dbReference type="GO" id="GO:0051301">
    <property type="term" value="P:cell division"/>
    <property type="evidence" value="ECO:0007669"/>
    <property type="project" value="UniProtKB-KW"/>
</dbReference>
<comment type="caution">
    <text evidence="7">Lacks conserved residue(s) required for the propagation of feature annotation.</text>
</comment>
<dbReference type="GO" id="GO:0008765">
    <property type="term" value="F:UDP-N-acetylmuramoylalanyl-D-glutamate-2,6-diaminopimelate ligase activity"/>
    <property type="evidence" value="ECO:0007669"/>
    <property type="project" value="UniProtKB-UniRule"/>
</dbReference>
<dbReference type="SUPFAM" id="SSF53244">
    <property type="entry name" value="MurD-like peptide ligases, peptide-binding domain"/>
    <property type="match status" value="1"/>
</dbReference>
<dbReference type="OrthoDB" id="9800958at2"/>
<dbReference type="InterPro" id="IPR000713">
    <property type="entry name" value="Mur_ligase_N"/>
</dbReference>
<feature type="binding site" evidence="7">
    <location>
        <position position="30"/>
    </location>
    <ligand>
        <name>UDP-N-acetyl-alpha-D-muramoyl-L-alanyl-D-glutamate</name>
        <dbReference type="ChEBI" id="CHEBI:83900"/>
    </ligand>
</feature>
<keyword evidence="7" id="KW-0547">Nucleotide-binding</keyword>
<protein>
    <recommendedName>
        <fullName evidence="7">UDP-N-acetylmuramoyl-L-alanyl-D-glutamate--2,6-diaminopimelate ligase</fullName>
        <ecNumber evidence="7">6.3.2.13</ecNumber>
    </recommendedName>
    <alternativeName>
        <fullName evidence="7">Meso-A2pm-adding enzyme</fullName>
    </alternativeName>
    <alternativeName>
        <fullName evidence="7">Meso-diaminopimelate-adding enzyme</fullName>
    </alternativeName>
    <alternativeName>
        <fullName evidence="7">UDP-MurNAc-L-Ala-D-Glu:meso-diaminopimelate ligase</fullName>
    </alternativeName>
    <alternativeName>
        <fullName evidence="7">UDP-MurNAc-tripeptide synthetase</fullName>
    </alternativeName>
    <alternativeName>
        <fullName evidence="7">UDP-N-acetylmuramyl-tripeptide synthetase</fullName>
    </alternativeName>
</protein>
<reference evidence="12 13" key="1">
    <citation type="submission" date="2014-08" db="EMBL/GenBank/DDBJ databases">
        <title>Porphyromonas cangingivalis strain:COT-109_OH1386 Genome sequencing.</title>
        <authorList>
            <person name="Wallis C."/>
            <person name="Deusch O."/>
            <person name="O'Flynn C."/>
            <person name="Davis I."/>
            <person name="Jospin G."/>
            <person name="Darling A.E."/>
            <person name="Coil D.A."/>
            <person name="Alexiev A."/>
            <person name="Horsfall A."/>
            <person name="Kirkwood N."/>
            <person name="Harris S."/>
            <person name="Eisen J.A."/>
        </authorList>
    </citation>
    <scope>NUCLEOTIDE SEQUENCE [LARGE SCALE GENOMIC DNA]</scope>
    <source>
        <strain evidence="13">COT-109 OH1386</strain>
    </source>
</reference>
<dbReference type="NCBIfam" id="TIGR01085">
    <property type="entry name" value="murE"/>
    <property type="match status" value="1"/>
</dbReference>
<evidence type="ECO:0000256" key="3">
    <source>
        <dbReference type="ARBA" id="ARBA00022960"/>
    </source>
</evidence>
<evidence type="ECO:0000259" key="9">
    <source>
        <dbReference type="Pfam" id="PF01225"/>
    </source>
</evidence>
<feature type="short sequence motif" description="Meso-diaminopimelate recognition motif" evidence="7">
    <location>
        <begin position="403"/>
        <end position="406"/>
    </location>
</feature>
<feature type="binding site" evidence="7">
    <location>
        <begin position="153"/>
        <end position="154"/>
    </location>
    <ligand>
        <name>UDP-N-acetyl-alpha-D-muramoyl-L-alanyl-D-glutamate</name>
        <dbReference type="ChEBI" id="CHEBI:83900"/>
    </ligand>
</feature>
<dbReference type="PANTHER" id="PTHR23135">
    <property type="entry name" value="MUR LIGASE FAMILY MEMBER"/>
    <property type="match status" value="1"/>
</dbReference>
<dbReference type="Pfam" id="PF01225">
    <property type="entry name" value="Mur_ligase"/>
    <property type="match status" value="1"/>
</dbReference>
<keyword evidence="4 7" id="KW-0573">Peptidoglycan synthesis</keyword>
<evidence type="ECO:0000259" key="11">
    <source>
        <dbReference type="Pfam" id="PF08245"/>
    </source>
</evidence>
<keyword evidence="5 7" id="KW-0131">Cell cycle</keyword>
<dbReference type="GO" id="GO:0005524">
    <property type="term" value="F:ATP binding"/>
    <property type="evidence" value="ECO:0007669"/>
    <property type="project" value="UniProtKB-UniRule"/>
</dbReference>
<comment type="similarity">
    <text evidence="1 7">Belongs to the MurCDEF family. MurE subfamily.</text>
</comment>
<dbReference type="GO" id="GO:0005737">
    <property type="term" value="C:cytoplasm"/>
    <property type="evidence" value="ECO:0007669"/>
    <property type="project" value="UniProtKB-SubCell"/>
</dbReference>
<evidence type="ECO:0000256" key="7">
    <source>
        <dbReference type="HAMAP-Rule" id="MF_00208"/>
    </source>
</evidence>
<feature type="binding site" evidence="7">
    <location>
        <begin position="111"/>
        <end position="117"/>
    </location>
    <ligand>
        <name>ATP</name>
        <dbReference type="ChEBI" id="CHEBI:30616"/>
    </ligand>
</feature>
<comment type="caution">
    <text evidence="12">The sequence shown here is derived from an EMBL/GenBank/DDBJ whole genome shotgun (WGS) entry which is preliminary data.</text>
</comment>
<comment type="subcellular location">
    <subcellularLocation>
        <location evidence="7 8">Cytoplasm</location>
    </subcellularLocation>
</comment>
<dbReference type="InterPro" id="IPR013221">
    <property type="entry name" value="Mur_ligase_cen"/>
</dbReference>
<dbReference type="eggNOG" id="COG0769">
    <property type="taxonomic scope" value="Bacteria"/>
</dbReference>
<dbReference type="NCBIfam" id="NF001126">
    <property type="entry name" value="PRK00139.1-4"/>
    <property type="match status" value="1"/>
</dbReference>
<evidence type="ECO:0000313" key="12">
    <source>
        <dbReference type="EMBL" id="KGN78271.1"/>
    </source>
</evidence>
<feature type="domain" description="Mur ligase central" evidence="11">
    <location>
        <begin position="109"/>
        <end position="305"/>
    </location>
</feature>
<dbReference type="InterPro" id="IPR004101">
    <property type="entry name" value="Mur_ligase_C"/>
</dbReference>
<sequence length="489" mass="53641">MRLSQLLKGIAHEQLGDASAVEIKKITSDSRKVEPGDLFVAIKGTITDGHNYIDQAIKKGAVAILCEELPDEQAEHIAYIRAEHTDVILGELAANYYDHPSEKLKLIGVTGTNGKTTIATLLYRLFKGLGYKVGLISTVCVYIDDEVRASERTTPDALTLQCLLNEMRQAGCSYVFMEVSSHAVCQHRIGGAVFVGGIFTNITHDHLDYHGTFLNYLKAKQGFFDGLCKEAFALTNIDEPNGGVMVQNSKADIHTYGLKRDADFKGKILEQHLEGTDMLFGSTEVFTHFVGNFNAYNLLAVYGAAMLLGADKDEVLRLMSTLRPVDGRFQTILSPKGYVAVVDYAHTPDALENVLTTLTDLIDNTGGRLITVVGCGGNRDQAKRPVMAAISAKHSDLVILTSDNPRDEDPVEIIRQMQEGLDVDAAARTLSITDRREAIRTACTMAIPKDIILIAGKGHETYQEIKGVKHHFSDFEVVTEITSKEKPLV</sequence>
<dbReference type="SUPFAM" id="SSF53623">
    <property type="entry name" value="MurD-like peptide ligases, catalytic domain"/>
    <property type="match status" value="1"/>
</dbReference>
<comment type="catalytic activity">
    <reaction evidence="7">
        <text>UDP-N-acetyl-alpha-D-muramoyl-L-alanyl-D-glutamate + meso-2,6-diaminopimelate + ATP = UDP-N-acetyl-alpha-D-muramoyl-L-alanyl-gamma-D-glutamyl-meso-2,6-diaminopimelate + ADP + phosphate + H(+)</text>
        <dbReference type="Rhea" id="RHEA:23676"/>
        <dbReference type="ChEBI" id="CHEBI:15378"/>
        <dbReference type="ChEBI" id="CHEBI:30616"/>
        <dbReference type="ChEBI" id="CHEBI:43474"/>
        <dbReference type="ChEBI" id="CHEBI:57791"/>
        <dbReference type="ChEBI" id="CHEBI:83900"/>
        <dbReference type="ChEBI" id="CHEBI:83905"/>
        <dbReference type="ChEBI" id="CHEBI:456216"/>
        <dbReference type="EC" id="6.3.2.13"/>
    </reaction>
</comment>
<comment type="function">
    <text evidence="7">Catalyzes the addition of meso-diaminopimelic acid to the nucleotide precursor UDP-N-acetylmuramoyl-L-alanyl-D-glutamate (UMAG) in the biosynthesis of bacterial cell-wall peptidoglycan.</text>
</comment>
<evidence type="ECO:0000256" key="4">
    <source>
        <dbReference type="ARBA" id="ARBA00022984"/>
    </source>
</evidence>
<dbReference type="Pfam" id="PF08245">
    <property type="entry name" value="Mur_ligase_M"/>
    <property type="match status" value="1"/>
</dbReference>
<dbReference type="STRING" id="36874.HQ34_08235"/>
<keyword evidence="6 7" id="KW-0961">Cell wall biogenesis/degradation</keyword>
<evidence type="ECO:0000313" key="13">
    <source>
        <dbReference type="Proteomes" id="UP000030125"/>
    </source>
</evidence>
<keyword evidence="2 7" id="KW-0132">Cell division</keyword>
<dbReference type="SUPFAM" id="SSF63418">
    <property type="entry name" value="MurE/MurF N-terminal domain"/>
    <property type="match status" value="1"/>
</dbReference>
<dbReference type="Pfam" id="PF02875">
    <property type="entry name" value="Mur_ligase_C"/>
    <property type="match status" value="1"/>
</dbReference>
<dbReference type="InterPro" id="IPR036565">
    <property type="entry name" value="Mur-like_cat_sf"/>
</dbReference>
<proteinExistence type="inferred from homology"/>
<dbReference type="EMBL" id="JQJD01000061">
    <property type="protein sequence ID" value="KGN78271.1"/>
    <property type="molecule type" value="Genomic_DNA"/>
</dbReference>
<feature type="binding site" evidence="7">
    <location>
        <position position="180"/>
    </location>
    <ligand>
        <name>UDP-N-acetyl-alpha-D-muramoyl-L-alanyl-D-glutamate</name>
        <dbReference type="ChEBI" id="CHEBI:83900"/>
    </ligand>
</feature>
<evidence type="ECO:0000256" key="5">
    <source>
        <dbReference type="ARBA" id="ARBA00023306"/>
    </source>
</evidence>
<name>A0A0A2EHD4_PORCN</name>
<dbReference type="EC" id="6.3.2.13" evidence="7"/>
<keyword evidence="13" id="KW-1185">Reference proteome</keyword>
<feature type="binding site" evidence="7">
    <location>
        <position position="379"/>
    </location>
    <ligand>
        <name>meso-2,6-diaminopimelate</name>
        <dbReference type="ChEBI" id="CHEBI:57791"/>
    </ligand>
</feature>
<comment type="cofactor">
    <cofactor evidence="7">
        <name>Mg(2+)</name>
        <dbReference type="ChEBI" id="CHEBI:18420"/>
    </cofactor>
</comment>
<dbReference type="Gene3D" id="3.40.1390.10">
    <property type="entry name" value="MurE/MurF, N-terminal domain"/>
    <property type="match status" value="1"/>
</dbReference>
<dbReference type="Proteomes" id="UP000030125">
    <property type="component" value="Unassembled WGS sequence"/>
</dbReference>
<feature type="binding site" evidence="7">
    <location>
        <position position="456"/>
    </location>
    <ligand>
        <name>meso-2,6-diaminopimelate</name>
        <dbReference type="ChEBI" id="CHEBI:57791"/>
    </ligand>
</feature>
<feature type="binding site" evidence="7">
    <location>
        <position position="186"/>
    </location>
    <ligand>
        <name>UDP-N-acetyl-alpha-D-muramoyl-L-alanyl-D-glutamate</name>
        <dbReference type="ChEBI" id="CHEBI:83900"/>
    </ligand>
</feature>
<accession>A0A0A2EHD4</accession>
<keyword evidence="3 7" id="KW-0133">Cell shape</keyword>
<comment type="PTM">
    <text evidence="7">Carboxylation is probably crucial for Mg(2+) binding and, consequently, for the gamma-phosphate positioning of ATP.</text>
</comment>
<dbReference type="Gene3D" id="3.90.190.20">
    <property type="entry name" value="Mur ligase, C-terminal domain"/>
    <property type="match status" value="1"/>
</dbReference>
<keyword evidence="7" id="KW-0460">Magnesium</keyword>
<evidence type="ECO:0000256" key="8">
    <source>
        <dbReference type="RuleBase" id="RU004135"/>
    </source>
</evidence>
<dbReference type="GO" id="GO:0071555">
    <property type="term" value="P:cell wall organization"/>
    <property type="evidence" value="ECO:0007669"/>
    <property type="project" value="UniProtKB-KW"/>
</dbReference>
<dbReference type="GO" id="GO:0009252">
    <property type="term" value="P:peptidoglycan biosynthetic process"/>
    <property type="evidence" value="ECO:0007669"/>
    <property type="project" value="UniProtKB-UniRule"/>
</dbReference>
<dbReference type="InterPro" id="IPR036615">
    <property type="entry name" value="Mur_ligase_C_dom_sf"/>
</dbReference>
<dbReference type="UniPathway" id="UPA00219"/>
<evidence type="ECO:0000256" key="2">
    <source>
        <dbReference type="ARBA" id="ARBA00022618"/>
    </source>
</evidence>
<keyword evidence="7" id="KW-0067">ATP-binding</keyword>
<feature type="binding site" evidence="7">
    <location>
        <position position="188"/>
    </location>
    <ligand>
        <name>UDP-N-acetyl-alpha-D-muramoyl-L-alanyl-D-glutamate</name>
        <dbReference type="ChEBI" id="CHEBI:83900"/>
    </ligand>
</feature>
<organism evidence="12 13">
    <name type="scientific">Porphyromonas cangingivalis</name>
    <dbReference type="NCBI Taxonomy" id="36874"/>
    <lineage>
        <taxon>Bacteria</taxon>
        <taxon>Pseudomonadati</taxon>
        <taxon>Bacteroidota</taxon>
        <taxon>Bacteroidia</taxon>
        <taxon>Bacteroidales</taxon>
        <taxon>Porphyromonadaceae</taxon>
        <taxon>Porphyromonas</taxon>
    </lineage>
</organism>
<keyword evidence="7" id="KW-0963">Cytoplasm</keyword>
<dbReference type="Gene3D" id="3.40.1190.10">
    <property type="entry name" value="Mur-like, catalytic domain"/>
    <property type="match status" value="1"/>
</dbReference>
<dbReference type="GO" id="GO:0000287">
    <property type="term" value="F:magnesium ion binding"/>
    <property type="evidence" value="ECO:0007669"/>
    <property type="project" value="UniProtKB-UniRule"/>
</dbReference>
<comment type="pathway">
    <text evidence="7 8">Cell wall biogenesis; peptidoglycan biosynthesis.</text>
</comment>
<dbReference type="GO" id="GO:0008360">
    <property type="term" value="P:regulation of cell shape"/>
    <property type="evidence" value="ECO:0007669"/>
    <property type="project" value="UniProtKB-KW"/>
</dbReference>